<dbReference type="InterPro" id="IPR001387">
    <property type="entry name" value="Cro/C1-type_HTH"/>
</dbReference>
<protein>
    <recommendedName>
        <fullName evidence="2">HTH cro/C1-type domain-containing protein</fullName>
    </recommendedName>
</protein>
<keyword evidence="1" id="KW-0472">Membrane</keyword>
<gene>
    <name evidence="3" type="ORF">SAMN05216406_1842</name>
</gene>
<dbReference type="AlphaFoldDB" id="A0A1H2I1D4"/>
<sequence length="166" mass="19007">MEMKKYIELGEKKAGKQVELARILGVRDSTIRLVKTGHSRLPDALCIKLADYIEVDRLEVIAASNLMTEKNEERRKIFESCFTKVASFTLAIFIFSVISIMTPPPANASQQRLSAVPYAEVFVLCKIDYTFLKQWNNKCKLFLSSNFPFKIPFSVQFFLNVLTLDK</sequence>
<dbReference type="EMBL" id="FNLN01000084">
    <property type="protein sequence ID" value="SDU37706.1"/>
    <property type="molecule type" value="Genomic_DNA"/>
</dbReference>
<organism evidence="3 4">
    <name type="scientific">Nitrosomonas ureae</name>
    <dbReference type="NCBI Taxonomy" id="44577"/>
    <lineage>
        <taxon>Bacteria</taxon>
        <taxon>Pseudomonadati</taxon>
        <taxon>Pseudomonadota</taxon>
        <taxon>Betaproteobacteria</taxon>
        <taxon>Nitrosomonadales</taxon>
        <taxon>Nitrosomonadaceae</taxon>
        <taxon>Nitrosomonas</taxon>
    </lineage>
</organism>
<feature type="transmembrane region" description="Helical" evidence="1">
    <location>
        <begin position="81"/>
        <end position="101"/>
    </location>
</feature>
<evidence type="ECO:0000259" key="2">
    <source>
        <dbReference type="PROSITE" id="PS50943"/>
    </source>
</evidence>
<name>A0A1H2I1D4_9PROT</name>
<dbReference type="RefSeq" id="WP_062559698.1">
    <property type="nucleotide sequence ID" value="NZ_CP013341.1"/>
</dbReference>
<feature type="domain" description="HTH cro/C1-type" evidence="2">
    <location>
        <begin position="17"/>
        <end position="60"/>
    </location>
</feature>
<reference evidence="4" key="1">
    <citation type="submission" date="2016-10" db="EMBL/GenBank/DDBJ databases">
        <authorList>
            <person name="Varghese N."/>
            <person name="Submissions S."/>
        </authorList>
    </citation>
    <scope>NUCLEOTIDE SEQUENCE [LARGE SCALE GENOMIC DNA]</scope>
    <source>
        <strain evidence="4">Nm10</strain>
    </source>
</reference>
<evidence type="ECO:0000313" key="3">
    <source>
        <dbReference type="EMBL" id="SDU37706.1"/>
    </source>
</evidence>
<keyword evidence="4" id="KW-1185">Reference proteome</keyword>
<proteinExistence type="predicted"/>
<dbReference type="PROSITE" id="PS50943">
    <property type="entry name" value="HTH_CROC1"/>
    <property type="match status" value="1"/>
</dbReference>
<evidence type="ECO:0000313" key="4">
    <source>
        <dbReference type="Proteomes" id="UP000182882"/>
    </source>
</evidence>
<accession>A0A1H2I1D4</accession>
<dbReference type="CDD" id="cd00093">
    <property type="entry name" value="HTH_XRE"/>
    <property type="match status" value="1"/>
</dbReference>
<dbReference type="Proteomes" id="UP000182882">
    <property type="component" value="Unassembled WGS sequence"/>
</dbReference>
<evidence type="ECO:0000256" key="1">
    <source>
        <dbReference type="SAM" id="Phobius"/>
    </source>
</evidence>
<dbReference type="KEGG" id="nur:ATY38_13160"/>
<keyword evidence="1" id="KW-1133">Transmembrane helix</keyword>
<keyword evidence="1" id="KW-0812">Transmembrane</keyword>